<feature type="compositionally biased region" description="Basic and acidic residues" evidence="1">
    <location>
        <begin position="13"/>
        <end position="23"/>
    </location>
</feature>
<feature type="compositionally biased region" description="Low complexity" evidence="1">
    <location>
        <begin position="25"/>
        <end position="36"/>
    </location>
</feature>
<dbReference type="AlphaFoldDB" id="A0A915E8K1"/>
<evidence type="ECO:0000313" key="2">
    <source>
        <dbReference type="Proteomes" id="UP000887574"/>
    </source>
</evidence>
<dbReference type="Proteomes" id="UP000887574">
    <property type="component" value="Unplaced"/>
</dbReference>
<dbReference type="WBParaSite" id="jg2708">
    <property type="protein sequence ID" value="jg2708"/>
    <property type="gene ID" value="jg2708"/>
</dbReference>
<keyword evidence="2" id="KW-1185">Reference proteome</keyword>
<feature type="compositionally biased region" description="Basic and acidic residues" evidence="1">
    <location>
        <begin position="50"/>
        <end position="67"/>
    </location>
</feature>
<accession>A0A915E8K1</accession>
<feature type="region of interest" description="Disordered" evidence="1">
    <location>
        <begin position="1"/>
        <end position="67"/>
    </location>
</feature>
<sequence>MSINCSSAAAEKSSGERRGERAARRPPLAASGAARPSMHRRQVQMGEIGGRQKGEVDWKEMEKMQKI</sequence>
<evidence type="ECO:0000256" key="1">
    <source>
        <dbReference type="SAM" id="MobiDB-lite"/>
    </source>
</evidence>
<evidence type="ECO:0000313" key="3">
    <source>
        <dbReference type="WBParaSite" id="jg2708"/>
    </source>
</evidence>
<reference evidence="3" key="1">
    <citation type="submission" date="2022-11" db="UniProtKB">
        <authorList>
            <consortium name="WormBaseParasite"/>
        </authorList>
    </citation>
    <scope>IDENTIFICATION</scope>
</reference>
<name>A0A915E8K1_9BILA</name>
<protein>
    <submittedName>
        <fullName evidence="3">Uncharacterized protein</fullName>
    </submittedName>
</protein>
<organism evidence="2 3">
    <name type="scientific">Ditylenchus dipsaci</name>
    <dbReference type="NCBI Taxonomy" id="166011"/>
    <lineage>
        <taxon>Eukaryota</taxon>
        <taxon>Metazoa</taxon>
        <taxon>Ecdysozoa</taxon>
        <taxon>Nematoda</taxon>
        <taxon>Chromadorea</taxon>
        <taxon>Rhabditida</taxon>
        <taxon>Tylenchina</taxon>
        <taxon>Tylenchomorpha</taxon>
        <taxon>Sphaerularioidea</taxon>
        <taxon>Anguinidae</taxon>
        <taxon>Anguininae</taxon>
        <taxon>Ditylenchus</taxon>
    </lineage>
</organism>
<proteinExistence type="predicted"/>